<dbReference type="GO" id="GO:0016787">
    <property type="term" value="F:hydrolase activity"/>
    <property type="evidence" value="ECO:0007669"/>
    <property type="project" value="UniProtKB-KW"/>
</dbReference>
<evidence type="ECO:0000259" key="2">
    <source>
        <dbReference type="Pfam" id="PF03629"/>
    </source>
</evidence>
<dbReference type="InterPro" id="IPR052940">
    <property type="entry name" value="Carb_Esterase_6"/>
</dbReference>
<dbReference type="Gene3D" id="3.40.50.1110">
    <property type="entry name" value="SGNH hydrolase"/>
    <property type="match status" value="1"/>
</dbReference>
<reference evidence="4" key="1">
    <citation type="submission" date="2018-12" db="EMBL/GenBank/DDBJ databases">
        <title>Tengunoibacter tsumagoiensis gen. nov., sp. nov., Dictyobacter kobayashii sp. nov., D. alpinus sp. nov., and D. joshuensis sp. nov. and description of Dictyobacteraceae fam. nov. within the order Ktedonobacterales isolated from Tengu-no-mugimeshi.</title>
        <authorList>
            <person name="Wang C.M."/>
            <person name="Zheng Y."/>
            <person name="Sakai Y."/>
            <person name="Toyoda A."/>
            <person name="Minakuchi Y."/>
            <person name="Abe K."/>
            <person name="Yokota A."/>
            <person name="Yabe S."/>
        </authorList>
    </citation>
    <scope>NUCLEOTIDE SEQUENCE [LARGE SCALE GENOMIC DNA]</scope>
    <source>
        <strain evidence="4">Uno3</strain>
    </source>
</reference>
<sequence length="407" mass="44482">MAYQNIQSYQVLQRDEDNKARVQLANGQIQEFAVGGPYTIGEAHDVLVGDIWILAGQSNMEGVGDLIDVEEPSPFVHSFQSREEWAVAEEPLHWLGESPRIVHRLIWGQDIHSIPTPFEPRDPHRTKGSGLGLTFAKERYARTGVPIGLIPCAHGGTSMSQWDPALKGEGDRSLYGATMQRVTAVGGKVTGILWYQGESDANPTDAALYADRMHVLIKAFREDLGNADLPFYLVQLGRFTNDGDLAGISSWNLIRTLQLTQVATLPHTGLAAAIDLELDDFIHIGVKGLKRLGKRLADVADGYRIPTIVSLQREGDGSLLRLTYQDVRGGLHAPGLPAGFSIRNAQGKDLFLIYKITLEGNTVLLHLGTNTLPEDSVLWYGWGMDPYCNITDAADTAIPVVGPLSLA</sequence>
<dbReference type="SUPFAM" id="SSF52266">
    <property type="entry name" value="SGNH hydrolase"/>
    <property type="match status" value="1"/>
</dbReference>
<feature type="domain" description="Sialate O-acetylesterase" evidence="2">
    <location>
        <begin position="49"/>
        <end position="299"/>
    </location>
</feature>
<dbReference type="EMBL" id="BIFR01000001">
    <property type="protein sequence ID" value="GCE12870.1"/>
    <property type="molecule type" value="Genomic_DNA"/>
</dbReference>
<dbReference type="AlphaFoldDB" id="A0A402A132"/>
<dbReference type="RefSeq" id="WP_126580452.1">
    <property type="nucleotide sequence ID" value="NZ_BIFR01000001.1"/>
</dbReference>
<dbReference type="PANTHER" id="PTHR31988:SF19">
    <property type="entry name" value="9-O-ACETYL-N-ACETYLNEURAMINIC ACID DEACETYLASE-RELATED"/>
    <property type="match status" value="1"/>
</dbReference>
<keyword evidence="1" id="KW-0378">Hydrolase</keyword>
<dbReference type="Pfam" id="PF03629">
    <property type="entry name" value="SASA"/>
    <property type="match status" value="1"/>
</dbReference>
<proteinExistence type="predicted"/>
<keyword evidence="4" id="KW-1185">Reference proteome</keyword>
<dbReference type="InterPro" id="IPR005181">
    <property type="entry name" value="SASA"/>
</dbReference>
<dbReference type="PANTHER" id="PTHR31988">
    <property type="entry name" value="ESTERASE, PUTATIVE (DUF303)-RELATED"/>
    <property type="match status" value="1"/>
</dbReference>
<evidence type="ECO:0000313" key="4">
    <source>
        <dbReference type="Proteomes" id="UP000287352"/>
    </source>
</evidence>
<evidence type="ECO:0000313" key="3">
    <source>
        <dbReference type="EMBL" id="GCE12870.1"/>
    </source>
</evidence>
<dbReference type="Proteomes" id="UP000287352">
    <property type="component" value="Unassembled WGS sequence"/>
</dbReference>
<dbReference type="OrthoDB" id="9795554at2"/>
<gene>
    <name evidence="3" type="ORF">KTT_27290</name>
</gene>
<comment type="caution">
    <text evidence="3">The sequence shown here is derived from an EMBL/GenBank/DDBJ whole genome shotgun (WGS) entry which is preliminary data.</text>
</comment>
<accession>A0A402A132</accession>
<dbReference type="InterPro" id="IPR036514">
    <property type="entry name" value="SGNH_hydro_sf"/>
</dbReference>
<organism evidence="3 4">
    <name type="scientific">Tengunoibacter tsumagoiensis</name>
    <dbReference type="NCBI Taxonomy" id="2014871"/>
    <lineage>
        <taxon>Bacteria</taxon>
        <taxon>Bacillati</taxon>
        <taxon>Chloroflexota</taxon>
        <taxon>Ktedonobacteria</taxon>
        <taxon>Ktedonobacterales</taxon>
        <taxon>Dictyobacteraceae</taxon>
        <taxon>Tengunoibacter</taxon>
    </lineage>
</organism>
<protein>
    <recommendedName>
        <fullName evidence="2">Sialate O-acetylesterase domain-containing protein</fullName>
    </recommendedName>
</protein>
<evidence type="ECO:0000256" key="1">
    <source>
        <dbReference type="ARBA" id="ARBA00022801"/>
    </source>
</evidence>
<name>A0A402A132_9CHLR</name>